<proteinExistence type="predicted"/>
<dbReference type="EMBL" id="AP029264">
    <property type="protein sequence ID" value="BFF93284.1"/>
    <property type="molecule type" value="Genomic_DNA"/>
</dbReference>
<sequence>MAMRLNDAQKAMVPCPLPTQQRQQQQQPALAVSFPVTYPFMDAQQLQRYYLAQMQQPQPQLGANMFVQPWYICQQPQCQSYGYCYGMQMPPNGLVPQTYSAPPTTASLQSAGTLANSTANRRATGQIRSIPKVQIQTPESHSRTPAGGRTYNQCNMPLPETACGWCGSLNSFETDARAKFGASSINPASREQQQHQQQPKQLIKDPERDSLKDFPDHPHREELSSNSKREQTVDTENHSGIDSKKEQRKDLDKQQEPCSRNHHKKDLKPKKLRAGFDSALGSVANSFIKRLGEIMRHTTKRKQPKAKPQAKSTPNITPGSSIVSSESSRQPPHKPSFITRLFGEVRDNEVSFYAQSNHQSRCNIHYPTNRSSDSVEQTEAFQMLRRKQQIAAKGPYKKSTQ</sequence>
<accession>A0AAU9FCE1</accession>
<protein>
    <submittedName>
        <fullName evidence="2">Uncharacterized protein</fullName>
    </submittedName>
</protein>
<feature type="compositionally biased region" description="Polar residues" evidence="1">
    <location>
        <begin position="312"/>
        <end position="330"/>
    </location>
</feature>
<feature type="compositionally biased region" description="Basic and acidic residues" evidence="1">
    <location>
        <begin position="202"/>
        <end position="255"/>
    </location>
</feature>
<evidence type="ECO:0000256" key="1">
    <source>
        <dbReference type="SAM" id="MobiDB-lite"/>
    </source>
</evidence>
<feature type="compositionally biased region" description="Polar residues" evidence="1">
    <location>
        <begin position="116"/>
        <end position="127"/>
    </location>
</feature>
<name>A0AAU9FCE1_DROMD</name>
<evidence type="ECO:0000313" key="3">
    <source>
        <dbReference type="Proteomes" id="UP001500889"/>
    </source>
</evidence>
<dbReference type="Proteomes" id="UP001500889">
    <property type="component" value="Chromosome U"/>
</dbReference>
<feature type="region of interest" description="Disordered" evidence="1">
    <location>
        <begin position="186"/>
        <end position="273"/>
    </location>
</feature>
<gene>
    <name evidence="2" type="ORF">DMAD_11162</name>
</gene>
<reference evidence="2 3" key="1">
    <citation type="submission" date="2024-02" db="EMBL/GenBank/DDBJ databases">
        <title>A chromosome-level genome assembly of Drosophila madeirensis, a fruit fly species endemic to Madeira island.</title>
        <authorList>
            <person name="Tomihara K."/>
            <person name="Llopart A."/>
            <person name="Yamamoto D."/>
        </authorList>
    </citation>
    <scope>NUCLEOTIDE SEQUENCE [LARGE SCALE GENOMIC DNA]</scope>
    <source>
        <strain evidence="2 3">RF1</strain>
    </source>
</reference>
<feature type="region of interest" description="Disordered" evidence="1">
    <location>
        <begin position="294"/>
        <end position="336"/>
    </location>
</feature>
<keyword evidence="3" id="KW-1185">Reference proteome</keyword>
<dbReference type="AlphaFoldDB" id="A0AAU9FCE1"/>
<evidence type="ECO:0000313" key="2">
    <source>
        <dbReference type="EMBL" id="BFF93284.1"/>
    </source>
</evidence>
<feature type="compositionally biased region" description="Basic residues" evidence="1">
    <location>
        <begin position="260"/>
        <end position="273"/>
    </location>
</feature>
<organism evidence="2 3">
    <name type="scientific">Drosophila madeirensis</name>
    <name type="common">Fruit fly</name>
    <dbReference type="NCBI Taxonomy" id="30013"/>
    <lineage>
        <taxon>Eukaryota</taxon>
        <taxon>Metazoa</taxon>
        <taxon>Ecdysozoa</taxon>
        <taxon>Arthropoda</taxon>
        <taxon>Hexapoda</taxon>
        <taxon>Insecta</taxon>
        <taxon>Pterygota</taxon>
        <taxon>Neoptera</taxon>
        <taxon>Endopterygota</taxon>
        <taxon>Diptera</taxon>
        <taxon>Brachycera</taxon>
        <taxon>Muscomorpha</taxon>
        <taxon>Ephydroidea</taxon>
        <taxon>Drosophilidae</taxon>
        <taxon>Drosophila</taxon>
        <taxon>Sophophora</taxon>
    </lineage>
</organism>
<feature type="region of interest" description="Disordered" evidence="1">
    <location>
        <begin position="116"/>
        <end position="153"/>
    </location>
</feature>